<dbReference type="RefSeq" id="WP_377946289.1">
    <property type="nucleotide sequence ID" value="NZ_JBHUCX010000102.1"/>
</dbReference>
<accession>A0ABW4JPT8</accession>
<comment type="caution">
    <text evidence="1">The sequence shown here is derived from an EMBL/GenBank/DDBJ whole genome shotgun (WGS) entry which is preliminary data.</text>
</comment>
<dbReference type="SUPFAM" id="SSF140560">
    <property type="entry name" value="TM0693-like"/>
    <property type="match status" value="1"/>
</dbReference>
<sequence>MYELEIDEALDEENLELIWELMFKRTAWIQNNEIPIEDVPRLKEETARIKERILVIQGQICRRISEITKSQNASKIYGGWR</sequence>
<evidence type="ECO:0000313" key="2">
    <source>
        <dbReference type="Proteomes" id="UP001597079"/>
    </source>
</evidence>
<dbReference type="InterPro" id="IPR037285">
    <property type="entry name" value="TM0693-like_sf"/>
</dbReference>
<reference evidence="2" key="1">
    <citation type="journal article" date="2019" name="Int. J. Syst. Evol. Microbiol.">
        <title>The Global Catalogue of Microorganisms (GCM) 10K type strain sequencing project: providing services to taxonomists for standard genome sequencing and annotation.</title>
        <authorList>
            <consortium name="The Broad Institute Genomics Platform"/>
            <consortium name="The Broad Institute Genome Sequencing Center for Infectious Disease"/>
            <person name="Wu L."/>
            <person name="Ma J."/>
        </authorList>
    </citation>
    <scope>NUCLEOTIDE SEQUENCE [LARGE SCALE GENOMIC DNA]</scope>
    <source>
        <strain evidence="2">CGMCC 1.12286</strain>
    </source>
</reference>
<gene>
    <name evidence="1" type="ORF">ACFSB2_26665</name>
</gene>
<proteinExistence type="predicted"/>
<dbReference type="Proteomes" id="UP001597079">
    <property type="component" value="Unassembled WGS sequence"/>
</dbReference>
<evidence type="ECO:0000313" key="1">
    <source>
        <dbReference type="EMBL" id="MFD1678252.1"/>
    </source>
</evidence>
<protein>
    <submittedName>
        <fullName evidence="1">Uncharacterized protein</fullName>
    </submittedName>
</protein>
<dbReference type="EMBL" id="JBHUCX010000102">
    <property type="protein sequence ID" value="MFD1678252.1"/>
    <property type="molecule type" value="Genomic_DNA"/>
</dbReference>
<name>A0ABW4JPT8_9BACL</name>
<organism evidence="1 2">
    <name type="scientific">Alicyclobacillus fodiniaquatilis</name>
    <dbReference type="NCBI Taxonomy" id="1661150"/>
    <lineage>
        <taxon>Bacteria</taxon>
        <taxon>Bacillati</taxon>
        <taxon>Bacillota</taxon>
        <taxon>Bacilli</taxon>
        <taxon>Bacillales</taxon>
        <taxon>Alicyclobacillaceae</taxon>
        <taxon>Alicyclobacillus</taxon>
    </lineage>
</organism>
<keyword evidence="2" id="KW-1185">Reference proteome</keyword>